<evidence type="ECO:0000259" key="2">
    <source>
        <dbReference type="SMART" id="SM00854"/>
    </source>
</evidence>
<proteinExistence type="inferred from homology"/>
<organism evidence="3 5">
    <name type="scientific">Bacillus canaveralius</name>
    <dbReference type="NCBI Taxonomy" id="1403243"/>
    <lineage>
        <taxon>Bacteria</taxon>
        <taxon>Bacillati</taxon>
        <taxon>Bacillota</taxon>
        <taxon>Bacilli</taxon>
        <taxon>Bacillales</taxon>
        <taxon>Bacillaceae</taxon>
        <taxon>Bacillus</taxon>
    </lineage>
</organism>
<evidence type="ECO:0000313" key="4">
    <source>
        <dbReference type="EMBL" id="PLR88603.1"/>
    </source>
</evidence>
<reference evidence="4 6" key="2">
    <citation type="submission" date="2017-12" db="EMBL/GenBank/DDBJ databases">
        <title>Comparative Functional Genomics of Dry Heat Resistant strains isolated from the Viking Spacecraft.</title>
        <authorList>
            <person name="Seuylemezian A."/>
            <person name="Cooper K."/>
            <person name="Vaishampayan P."/>
        </authorList>
    </citation>
    <scope>NUCLEOTIDE SEQUENCE [LARGE SCALE GENOMIC DNA]</scope>
    <source>
        <strain evidence="4 6">ATCC 29669</strain>
    </source>
</reference>
<dbReference type="EMBL" id="PGVA01000099">
    <property type="protein sequence ID" value="PLR79499.1"/>
    <property type="molecule type" value="Genomic_DNA"/>
</dbReference>
<accession>A0A2N5GFG4</accession>
<evidence type="ECO:0000256" key="1">
    <source>
        <dbReference type="ARBA" id="ARBA00005662"/>
    </source>
</evidence>
<dbReference type="AlphaFoldDB" id="A0A2N5GFG4"/>
<keyword evidence="6" id="KW-1185">Reference proteome</keyword>
<protein>
    <submittedName>
        <fullName evidence="3">Capsule biosynthesis protein</fullName>
    </submittedName>
</protein>
<dbReference type="CDD" id="cd07381">
    <property type="entry name" value="MPP_CapA"/>
    <property type="match status" value="1"/>
</dbReference>
<dbReference type="PANTHER" id="PTHR33393:SF13">
    <property type="entry name" value="PGA BIOSYNTHESIS PROTEIN CAPA"/>
    <property type="match status" value="1"/>
</dbReference>
<dbReference type="OrthoDB" id="9810906at2"/>
<dbReference type="EMBL" id="PGVD01000095">
    <property type="protein sequence ID" value="PLR88603.1"/>
    <property type="molecule type" value="Genomic_DNA"/>
</dbReference>
<comment type="similarity">
    <text evidence="1">Belongs to the CapA family.</text>
</comment>
<dbReference type="Proteomes" id="UP000234951">
    <property type="component" value="Unassembled WGS sequence"/>
</dbReference>
<dbReference type="InterPro" id="IPR052169">
    <property type="entry name" value="CW_Biosynth-Accessory"/>
</dbReference>
<dbReference type="InterPro" id="IPR029052">
    <property type="entry name" value="Metallo-depent_PP-like"/>
</dbReference>
<dbReference type="PANTHER" id="PTHR33393">
    <property type="entry name" value="POLYGLUTAMINE SYNTHESIS ACCESSORY PROTEIN RV0574C-RELATED"/>
    <property type="match status" value="1"/>
</dbReference>
<name>A0A2N5GFG4_9BACI</name>
<comment type="caution">
    <text evidence="3">The sequence shown here is derived from an EMBL/GenBank/DDBJ whole genome shotgun (WGS) entry which is preliminary data.</text>
</comment>
<dbReference type="RefSeq" id="WP_101579650.1">
    <property type="nucleotide sequence ID" value="NZ_PGVA01000099.1"/>
</dbReference>
<gene>
    <name evidence="3" type="ORF">CU635_22950</name>
    <name evidence="4" type="ORF">CVD25_22255</name>
</gene>
<reference evidence="3 5" key="1">
    <citation type="submission" date="2017-11" db="EMBL/GenBank/DDBJ databases">
        <title>Comparitive Functional Genomics of Dry Heat Resistant strains isolated from the Viking Spacecraft.</title>
        <authorList>
            <person name="Seuylemezian A."/>
            <person name="Cooper K."/>
            <person name="Vaishampayan P."/>
        </authorList>
    </citation>
    <scope>NUCLEOTIDE SEQUENCE [LARGE SCALE GENOMIC DNA]</scope>
    <source>
        <strain evidence="3 5">M4.6</strain>
    </source>
</reference>
<dbReference type="Proteomes" id="UP000235114">
    <property type="component" value="Unassembled WGS sequence"/>
</dbReference>
<evidence type="ECO:0000313" key="3">
    <source>
        <dbReference type="EMBL" id="PLR79499.1"/>
    </source>
</evidence>
<dbReference type="Pfam" id="PF09587">
    <property type="entry name" value="PGA_cap"/>
    <property type="match status" value="1"/>
</dbReference>
<feature type="domain" description="Capsule synthesis protein CapA" evidence="2">
    <location>
        <begin position="6"/>
        <end position="318"/>
    </location>
</feature>
<evidence type="ECO:0000313" key="5">
    <source>
        <dbReference type="Proteomes" id="UP000234951"/>
    </source>
</evidence>
<evidence type="ECO:0000313" key="6">
    <source>
        <dbReference type="Proteomes" id="UP000235114"/>
    </source>
</evidence>
<sequence length="432" mass="48305">MNNTVTFIATGDSFITRRLPAGDKNFRGIAKIITKADFRLTNLEVTIHNKEAAPAAESGGTWAMAQPRVLKDLKRYGFNIISWANNHALDYLYEGLEHTKNNLEKHGFTHAGAGLNLSEAEEPKYLATKNGRIALIAVCSTFHSFNVAGEQRRDMKGRPGINPLRHDQIYLLPKDKINALSEIADLLGINNFYHYAVKQGRVDPLPDDMTHFGPQFLFKAGDKQGSITRPDPVDLDRILERIAEAKRLADYVVISFHGHEMKDNAPMIAADFIEIFARTCVDGGADAIIGHGPHVVRGIEIYKGKPIFYSLGNFIFQNETPSHLPQDFYENYGLGHYDTVADALDARSRNGAIGLASMPSVYESVLPFWKMTDGLLDELILYPLELGYHLPRYNRGWPKLSYNQDILQGLKDLSESYGTEITIENGIGRVKI</sequence>
<dbReference type="SUPFAM" id="SSF56300">
    <property type="entry name" value="Metallo-dependent phosphatases"/>
    <property type="match status" value="1"/>
</dbReference>
<dbReference type="InterPro" id="IPR019079">
    <property type="entry name" value="Capsule_synth_CapA"/>
</dbReference>
<dbReference type="SMART" id="SM00854">
    <property type="entry name" value="PGA_cap"/>
    <property type="match status" value="1"/>
</dbReference>